<dbReference type="GO" id="GO:0003735">
    <property type="term" value="F:structural constituent of ribosome"/>
    <property type="evidence" value="ECO:0007669"/>
    <property type="project" value="InterPro"/>
</dbReference>
<dbReference type="GO" id="GO:0006412">
    <property type="term" value="P:translation"/>
    <property type="evidence" value="ECO:0007669"/>
    <property type="project" value="InterPro"/>
</dbReference>
<reference evidence="5 6" key="2">
    <citation type="submission" date="2019-01" db="EMBL/GenBank/DDBJ databases">
        <title>The decoding of complex shrimp genome reveals the adaptation for benthos swimmer, frequently molting mechanism and breeding impact on genome.</title>
        <authorList>
            <person name="Sun Y."/>
            <person name="Gao Y."/>
            <person name="Yu Y."/>
        </authorList>
    </citation>
    <scope>NUCLEOTIDE SEQUENCE [LARGE SCALE GENOMIC DNA]</scope>
    <source>
        <tissue evidence="5">Muscle</tissue>
    </source>
</reference>
<evidence type="ECO:0000256" key="1">
    <source>
        <dbReference type="ARBA" id="ARBA00007698"/>
    </source>
</evidence>
<gene>
    <name evidence="5" type="ORF">C7M84_005842</name>
</gene>
<dbReference type="Pfam" id="PF00453">
    <property type="entry name" value="Ribosomal_L20"/>
    <property type="match status" value="1"/>
</dbReference>
<reference evidence="5 6" key="1">
    <citation type="submission" date="2018-04" db="EMBL/GenBank/DDBJ databases">
        <authorList>
            <person name="Zhang X."/>
            <person name="Yuan J."/>
            <person name="Li F."/>
            <person name="Xiang J."/>
        </authorList>
    </citation>
    <scope>NUCLEOTIDE SEQUENCE [LARGE SCALE GENOMIC DNA]</scope>
    <source>
        <tissue evidence="5">Muscle</tissue>
    </source>
</reference>
<dbReference type="PRINTS" id="PR00062">
    <property type="entry name" value="RIBOSOMALL20"/>
</dbReference>
<dbReference type="OrthoDB" id="10251781at2759"/>
<keyword evidence="2 4" id="KW-0689">Ribosomal protein</keyword>
<dbReference type="NCBIfam" id="TIGR01032">
    <property type="entry name" value="rplT_bact"/>
    <property type="match status" value="1"/>
</dbReference>
<dbReference type="STRING" id="6689.A0A3R7P520"/>
<keyword evidence="3 4" id="KW-0687">Ribonucleoprotein</keyword>
<evidence type="ECO:0000313" key="5">
    <source>
        <dbReference type="EMBL" id="ROT75615.1"/>
    </source>
</evidence>
<dbReference type="GO" id="GO:0019843">
    <property type="term" value="F:rRNA binding"/>
    <property type="evidence" value="ECO:0007669"/>
    <property type="project" value="InterPro"/>
</dbReference>
<evidence type="ECO:0000256" key="3">
    <source>
        <dbReference type="ARBA" id="ARBA00023274"/>
    </source>
</evidence>
<evidence type="ECO:0000313" key="6">
    <source>
        <dbReference type="Proteomes" id="UP000283509"/>
    </source>
</evidence>
<protein>
    <recommendedName>
        <fullName evidence="7">39S ribosomal protein L20, mitochondrial</fullName>
    </recommendedName>
</protein>
<dbReference type="InterPro" id="IPR035566">
    <property type="entry name" value="Ribosomal_protein_bL20_C"/>
</dbReference>
<comment type="caution">
    <text evidence="5">The sequence shown here is derived from an EMBL/GenBank/DDBJ whole genome shotgun (WGS) entry which is preliminary data.</text>
</comment>
<evidence type="ECO:0000256" key="4">
    <source>
        <dbReference type="RuleBase" id="RU000561"/>
    </source>
</evidence>
<name>A0A3R7P520_PENVA</name>
<evidence type="ECO:0000256" key="2">
    <source>
        <dbReference type="ARBA" id="ARBA00022980"/>
    </source>
</evidence>
<comment type="similarity">
    <text evidence="1 4">Belongs to the bacterial ribosomal protein bL20 family.</text>
</comment>
<organism evidence="5 6">
    <name type="scientific">Penaeus vannamei</name>
    <name type="common">Whiteleg shrimp</name>
    <name type="synonym">Litopenaeus vannamei</name>
    <dbReference type="NCBI Taxonomy" id="6689"/>
    <lineage>
        <taxon>Eukaryota</taxon>
        <taxon>Metazoa</taxon>
        <taxon>Ecdysozoa</taxon>
        <taxon>Arthropoda</taxon>
        <taxon>Crustacea</taxon>
        <taxon>Multicrustacea</taxon>
        <taxon>Malacostraca</taxon>
        <taxon>Eumalacostraca</taxon>
        <taxon>Eucarida</taxon>
        <taxon>Decapoda</taxon>
        <taxon>Dendrobranchiata</taxon>
        <taxon>Penaeoidea</taxon>
        <taxon>Penaeidae</taxon>
        <taxon>Penaeus</taxon>
    </lineage>
</organism>
<dbReference type="Gene3D" id="6.10.160.10">
    <property type="match status" value="1"/>
</dbReference>
<dbReference type="GO" id="GO:0005840">
    <property type="term" value="C:ribosome"/>
    <property type="evidence" value="ECO:0007669"/>
    <property type="project" value="UniProtKB-KW"/>
</dbReference>
<dbReference type="InterPro" id="IPR005813">
    <property type="entry name" value="Ribosomal_bL20"/>
</dbReference>
<dbReference type="AlphaFoldDB" id="A0A3R7P520"/>
<dbReference type="EMBL" id="QCYY01001752">
    <property type="protein sequence ID" value="ROT75615.1"/>
    <property type="molecule type" value="Genomic_DNA"/>
</dbReference>
<dbReference type="Gene3D" id="1.10.1900.20">
    <property type="entry name" value="Ribosomal protein L20"/>
    <property type="match status" value="1"/>
</dbReference>
<proteinExistence type="inferred from homology"/>
<dbReference type="PANTHER" id="PTHR10986">
    <property type="entry name" value="39S RIBOSOMAL PROTEIN L20"/>
    <property type="match status" value="1"/>
</dbReference>
<evidence type="ECO:0008006" key="7">
    <source>
        <dbReference type="Google" id="ProtNLM"/>
    </source>
</evidence>
<accession>A0A3R7P520</accession>
<dbReference type="Proteomes" id="UP000283509">
    <property type="component" value="Unassembled WGS sequence"/>
</dbReference>
<dbReference type="SUPFAM" id="SSF74731">
    <property type="entry name" value="Ribosomal protein L20"/>
    <property type="match status" value="1"/>
</dbReference>
<keyword evidence="6" id="KW-1185">Reference proteome</keyword>
<sequence length="146" mass="16580">MVITSPTLFARARGGDRFWKRRRILSLSAHYFGRKKNCYSIAIKYVNRALRYSTIARRQKKLDLRALWKARITGGSEELGTSYNSMKYTLNDIGIGLDHKILQNMAIWEPRTFRGLALLTKAKETEKGLNSLDGPSVSGVVTRGML</sequence>
<dbReference type="GO" id="GO:1990904">
    <property type="term" value="C:ribonucleoprotein complex"/>
    <property type="evidence" value="ECO:0007669"/>
    <property type="project" value="UniProtKB-KW"/>
</dbReference>